<dbReference type="InterPro" id="IPR022764">
    <property type="entry name" value="Peptidase_S54_rhomboid_dom"/>
</dbReference>
<feature type="transmembrane region" description="Helical" evidence="7">
    <location>
        <begin position="189"/>
        <end position="214"/>
    </location>
</feature>
<keyword evidence="4 7" id="KW-1133">Transmembrane helix</keyword>
<feature type="domain" description="EF-hand" evidence="8">
    <location>
        <begin position="25"/>
        <end position="60"/>
    </location>
</feature>
<comment type="similarity">
    <text evidence="2">Belongs to the peptidase S54 family.</text>
</comment>
<evidence type="ECO:0000313" key="9">
    <source>
        <dbReference type="Proteomes" id="UP000694941"/>
    </source>
</evidence>
<evidence type="ECO:0000256" key="3">
    <source>
        <dbReference type="ARBA" id="ARBA00022692"/>
    </source>
</evidence>
<dbReference type="Gene3D" id="1.10.238.10">
    <property type="entry name" value="EF-hand"/>
    <property type="match status" value="1"/>
</dbReference>
<evidence type="ECO:0000256" key="2">
    <source>
        <dbReference type="ARBA" id="ARBA00009045"/>
    </source>
</evidence>
<feature type="region of interest" description="Disordered" evidence="6">
    <location>
        <begin position="1"/>
        <end position="22"/>
    </location>
</feature>
<dbReference type="Pfam" id="PF01694">
    <property type="entry name" value="Rhomboid"/>
    <property type="match status" value="1"/>
</dbReference>
<dbReference type="SUPFAM" id="SSF47473">
    <property type="entry name" value="EF-hand"/>
    <property type="match status" value="1"/>
</dbReference>
<evidence type="ECO:0000256" key="6">
    <source>
        <dbReference type="SAM" id="MobiDB-lite"/>
    </source>
</evidence>
<dbReference type="RefSeq" id="XP_022257508.1">
    <property type="nucleotide sequence ID" value="XM_022401800.1"/>
</dbReference>
<dbReference type="CDD" id="cd00051">
    <property type="entry name" value="EFh"/>
    <property type="match status" value="1"/>
</dbReference>
<evidence type="ECO:0000313" key="10">
    <source>
        <dbReference type="RefSeq" id="XP_022257508.1"/>
    </source>
</evidence>
<dbReference type="Pfam" id="PF13499">
    <property type="entry name" value="EF-hand_7"/>
    <property type="match status" value="1"/>
</dbReference>
<dbReference type="InterPro" id="IPR002048">
    <property type="entry name" value="EF_hand_dom"/>
</dbReference>
<feature type="domain" description="EF-hand" evidence="8">
    <location>
        <begin position="65"/>
        <end position="100"/>
    </location>
</feature>
<evidence type="ECO:0000256" key="5">
    <source>
        <dbReference type="ARBA" id="ARBA00023136"/>
    </source>
</evidence>
<reference evidence="10" key="1">
    <citation type="submission" date="2025-08" db="UniProtKB">
        <authorList>
            <consortium name="RefSeq"/>
        </authorList>
    </citation>
    <scope>IDENTIFICATION</scope>
    <source>
        <tissue evidence="10">Muscle</tissue>
    </source>
</reference>
<keyword evidence="5 7" id="KW-0472">Membrane</keyword>
<keyword evidence="3 7" id="KW-0812">Transmembrane</keyword>
<evidence type="ECO:0000259" key="8">
    <source>
        <dbReference type="PROSITE" id="PS50222"/>
    </source>
</evidence>
<organism evidence="9 10">
    <name type="scientific">Limulus polyphemus</name>
    <name type="common">Atlantic horseshoe crab</name>
    <dbReference type="NCBI Taxonomy" id="6850"/>
    <lineage>
        <taxon>Eukaryota</taxon>
        <taxon>Metazoa</taxon>
        <taxon>Ecdysozoa</taxon>
        <taxon>Arthropoda</taxon>
        <taxon>Chelicerata</taxon>
        <taxon>Merostomata</taxon>
        <taxon>Xiphosura</taxon>
        <taxon>Limulidae</taxon>
        <taxon>Limulus</taxon>
    </lineage>
</organism>
<accession>A0ABM1TNQ2</accession>
<protein>
    <submittedName>
        <fullName evidence="10">Rhomboid-related protein 2-like isoform X1</fullName>
    </submittedName>
</protein>
<dbReference type="PANTHER" id="PTHR45840">
    <property type="entry name" value="RHOMBOID-RELATED PROTEIN"/>
    <property type="match status" value="1"/>
</dbReference>
<name>A0ABM1TNQ2_LIMPO</name>
<sequence>MNVNTDKSQQTQPSRSTRKEHHNVEMDRVWRPIFEKYDSDHDGWIPLDELKVLLQSDASEISNDFPEGVLDEILERADWDNDRMLSYEEFLRMVHAMELGLARPKFQRLVRIVAMTVVPKSERATTVRKYLEQYSCMPPPLFMIIASLGELGVFIYYCAKLKELSAAGPVPIHSSLIYNPYRRKEAWRFITYMLIHAGAVHIFFNIMIQLLLGIPLEMVHKWWRVGLLYFAGGLAGA</sequence>
<evidence type="ECO:0000256" key="4">
    <source>
        <dbReference type="ARBA" id="ARBA00022989"/>
    </source>
</evidence>
<dbReference type="PANTHER" id="PTHR45840:SF2">
    <property type="entry name" value="PROTEIN RHOMBOID-RELATED"/>
    <property type="match status" value="1"/>
</dbReference>
<dbReference type="Proteomes" id="UP000694941">
    <property type="component" value="Unplaced"/>
</dbReference>
<proteinExistence type="inferred from homology"/>
<dbReference type="SMART" id="SM00054">
    <property type="entry name" value="EFh"/>
    <property type="match status" value="2"/>
</dbReference>
<comment type="subcellular location">
    <subcellularLocation>
        <location evidence="1">Membrane</location>
        <topology evidence="1">Multi-pass membrane protein</topology>
    </subcellularLocation>
</comment>
<keyword evidence="9" id="KW-1185">Reference proteome</keyword>
<dbReference type="GeneID" id="106473360"/>
<gene>
    <name evidence="10" type="primary">LOC106473360</name>
</gene>
<dbReference type="InterPro" id="IPR035952">
    <property type="entry name" value="Rhomboid-like_sf"/>
</dbReference>
<dbReference type="PROSITE" id="PS50222">
    <property type="entry name" value="EF_HAND_2"/>
    <property type="match status" value="2"/>
</dbReference>
<evidence type="ECO:0000256" key="7">
    <source>
        <dbReference type="SAM" id="Phobius"/>
    </source>
</evidence>
<dbReference type="InterPro" id="IPR051739">
    <property type="entry name" value="Rhomboid_IM_Serine_Proteases"/>
</dbReference>
<feature type="compositionally biased region" description="Polar residues" evidence="6">
    <location>
        <begin position="1"/>
        <end position="15"/>
    </location>
</feature>
<dbReference type="InterPro" id="IPR011992">
    <property type="entry name" value="EF-hand-dom_pair"/>
</dbReference>
<dbReference type="SUPFAM" id="SSF144091">
    <property type="entry name" value="Rhomboid-like"/>
    <property type="match status" value="1"/>
</dbReference>
<dbReference type="Gene3D" id="1.20.1540.10">
    <property type="entry name" value="Rhomboid-like"/>
    <property type="match status" value="1"/>
</dbReference>
<evidence type="ECO:0000256" key="1">
    <source>
        <dbReference type="ARBA" id="ARBA00004141"/>
    </source>
</evidence>